<dbReference type="EMBL" id="CP037940">
    <property type="protein sequence ID" value="QBO37202.1"/>
    <property type="molecule type" value="Genomic_DNA"/>
</dbReference>
<keyword evidence="1" id="KW-0812">Transmembrane</keyword>
<feature type="transmembrane region" description="Helical" evidence="1">
    <location>
        <begin position="170"/>
        <end position="188"/>
    </location>
</feature>
<dbReference type="Proteomes" id="UP000292886">
    <property type="component" value="Chromosome"/>
</dbReference>
<reference evidence="3" key="1">
    <citation type="submission" date="2019-03" db="EMBL/GenBank/DDBJ databases">
        <title>Weissella sp. 26KH-42 Genome sequencing.</title>
        <authorList>
            <person name="Heo J."/>
            <person name="Kim S.-J."/>
            <person name="Kim J.-S."/>
            <person name="Hong S.-B."/>
            <person name="Kwon S.-W."/>
        </authorList>
    </citation>
    <scope>NUCLEOTIDE SEQUENCE [LARGE SCALE GENOMIC DNA]</scope>
    <source>
        <strain evidence="3">26KH-42</strain>
    </source>
</reference>
<proteinExistence type="predicted"/>
<dbReference type="KEGG" id="wei:EQG49_12420"/>
<name>A0A4P6YWG5_9LACO</name>
<keyword evidence="1" id="KW-0472">Membrane</keyword>
<dbReference type="AlphaFoldDB" id="A0A4P6YWG5"/>
<feature type="transmembrane region" description="Helical" evidence="1">
    <location>
        <begin position="195"/>
        <end position="217"/>
    </location>
</feature>
<dbReference type="RefSeq" id="WP_133364279.1">
    <property type="nucleotide sequence ID" value="NZ_CP037940.1"/>
</dbReference>
<organism evidence="2 3">
    <name type="scientific">Periweissella cryptocerci</name>
    <dbReference type="NCBI Taxonomy" id="2506420"/>
    <lineage>
        <taxon>Bacteria</taxon>
        <taxon>Bacillati</taxon>
        <taxon>Bacillota</taxon>
        <taxon>Bacilli</taxon>
        <taxon>Lactobacillales</taxon>
        <taxon>Lactobacillaceae</taxon>
        <taxon>Periweissella</taxon>
    </lineage>
</organism>
<sequence>MTKLLRNSLLLLPLIISLFAIHVYASPISTNPTNATNITGNFTPTSAINIPGTTIRKDESNGAQKLALKTKSNMPGSNKSYTPPKYSYFKVKVILLAVLGFGFIVMMWLFLIVRNSKEPKIKKVDFGVNSVALKPINENKKLCDFTAKHFNFLVFIITILLFGFSVRQLIIQATGLVISLMLLAITNVKLAKIDYLFYFLNTIEFLYVLIVLINNAAAPGITYW</sequence>
<gene>
    <name evidence="2" type="ORF">EQG49_12420</name>
</gene>
<evidence type="ECO:0000313" key="3">
    <source>
        <dbReference type="Proteomes" id="UP000292886"/>
    </source>
</evidence>
<protein>
    <submittedName>
        <fullName evidence="2">Uncharacterized protein</fullName>
    </submittedName>
</protein>
<feature type="transmembrane region" description="Helical" evidence="1">
    <location>
        <begin position="145"/>
        <end position="164"/>
    </location>
</feature>
<keyword evidence="3" id="KW-1185">Reference proteome</keyword>
<keyword evidence="1" id="KW-1133">Transmembrane helix</keyword>
<accession>A0A4P6YWG5</accession>
<evidence type="ECO:0000313" key="2">
    <source>
        <dbReference type="EMBL" id="QBO37202.1"/>
    </source>
</evidence>
<evidence type="ECO:0000256" key="1">
    <source>
        <dbReference type="SAM" id="Phobius"/>
    </source>
</evidence>
<feature type="transmembrane region" description="Helical" evidence="1">
    <location>
        <begin position="93"/>
        <end position="113"/>
    </location>
</feature>